<evidence type="ECO:0000313" key="2">
    <source>
        <dbReference type="Proteomes" id="UP000243679"/>
    </source>
</evidence>
<dbReference type="Proteomes" id="UP000243679">
    <property type="component" value="Chromosome"/>
</dbReference>
<protein>
    <submittedName>
        <fullName evidence="1">Hypothetical conserved protein</fullName>
    </submittedName>
</protein>
<proteinExistence type="predicted"/>
<dbReference type="KEGG" id="ntt:TAO_0740"/>
<name>A0A1Q2SLW4_9GAMM</name>
<dbReference type="OrthoDB" id="5289528at2"/>
<dbReference type="RefSeq" id="WP_096526692.1">
    <property type="nucleotide sequence ID" value="NZ_AP014836.1"/>
</dbReference>
<accession>A0A1Q2SLW4</accession>
<reference evidence="1 2" key="1">
    <citation type="journal article" date="2017" name="ISME J.">
        <title>An acid-tolerant ammonia-oxidizing ?-proteobacterium from soil.</title>
        <authorList>
            <person name="Hayatsu M."/>
            <person name="Tago K."/>
            <person name="Uchiyama I."/>
            <person name="Toyoda A."/>
            <person name="Wang Y."/>
            <person name="Shimomura Y."/>
            <person name="Okubo T."/>
            <person name="Kurisu F."/>
            <person name="Hirono Y."/>
            <person name="Nonaka K."/>
            <person name="Akiyama H."/>
            <person name="Itoh T."/>
            <person name="Takami H."/>
        </authorList>
    </citation>
    <scope>NUCLEOTIDE SEQUENCE [LARGE SCALE GENOMIC DNA]</scope>
    <source>
        <strain evidence="1 2">TAO100</strain>
    </source>
</reference>
<sequence>MSRLSQVQRIAQWLMAHPQERFTARQLAENIVSRYPEDYEDKRINSRFINNNAFISQIVAEIGSQKNGIARCHQGIRWQDKPRPRVYWFDPDPNLSPMSITEIEDEDSGEDAPIIRESASLTERDLYPLLMQYLKAQQLYCMRIDEKRSKNQRGNGGNHWLHPDMVAMQPVAKNWHELVRTCVLKGGGQSVRLWAFEVKKELNRSTVRQYFFQAVSNSSWANEGYLVGTEISGDGTEEELRILSALHGIGVMILDTKNPTESEIMLPARAKLEIDWHSVNRLVAENEDMKEFVDLVSTYYETGRLRSKDWNRIN</sequence>
<organism evidence="1 2">
    <name type="scientific">Candidatus Nitrosoglobus terrae</name>
    <dbReference type="NCBI Taxonomy" id="1630141"/>
    <lineage>
        <taxon>Bacteria</taxon>
        <taxon>Pseudomonadati</taxon>
        <taxon>Pseudomonadota</taxon>
        <taxon>Gammaproteobacteria</taxon>
        <taxon>Chromatiales</taxon>
        <taxon>Chromatiaceae</taxon>
        <taxon>Candidatus Nitrosoglobus</taxon>
    </lineage>
</organism>
<keyword evidence="2" id="KW-1185">Reference proteome</keyword>
<dbReference type="EMBL" id="AP014836">
    <property type="protein sequence ID" value="BAW80110.1"/>
    <property type="molecule type" value="Genomic_DNA"/>
</dbReference>
<gene>
    <name evidence="1" type="ORF">TAO_0740</name>
</gene>
<evidence type="ECO:0000313" key="1">
    <source>
        <dbReference type="EMBL" id="BAW80110.1"/>
    </source>
</evidence>
<dbReference type="AlphaFoldDB" id="A0A1Q2SLW4"/>